<feature type="region of interest" description="Disordered" evidence="7">
    <location>
        <begin position="458"/>
        <end position="510"/>
    </location>
</feature>
<dbReference type="SUPFAM" id="SSF53474">
    <property type="entry name" value="alpha/beta-Hydrolases"/>
    <property type="match status" value="1"/>
</dbReference>
<feature type="region of interest" description="Disordered" evidence="7">
    <location>
        <begin position="1"/>
        <end position="269"/>
    </location>
</feature>
<dbReference type="PANTHER" id="PTHR17920:SF3">
    <property type="entry name" value="TRANSMEMBRANE AND COILED-COIL DOMAIN-CONTAINING PROTEIN 4"/>
    <property type="match status" value="1"/>
</dbReference>
<evidence type="ECO:0000256" key="1">
    <source>
        <dbReference type="ARBA" id="ARBA00004141"/>
    </source>
</evidence>
<dbReference type="PANTHER" id="PTHR17920">
    <property type="entry name" value="TRANSMEMBRANE AND COILED-COIL DOMAIN-CONTAINING PROTEIN 4 TMCO4"/>
    <property type="match status" value="1"/>
</dbReference>
<evidence type="ECO:0000256" key="2">
    <source>
        <dbReference type="ARBA" id="ARBA00009824"/>
    </source>
</evidence>
<evidence type="ECO:0000256" key="6">
    <source>
        <dbReference type="SAM" id="Coils"/>
    </source>
</evidence>
<feature type="compositionally biased region" description="Polar residues" evidence="7">
    <location>
        <begin position="89"/>
        <end position="106"/>
    </location>
</feature>
<feature type="compositionally biased region" description="Basic and acidic residues" evidence="7">
    <location>
        <begin position="1007"/>
        <end position="1024"/>
    </location>
</feature>
<sequence length="1193" mass="130952">MAAQPAEVDDFGLPIRRSPTPPPTDAPTDAPTDQDTSSEIPNKTSSKVESDPVSSNAPESAGNKPPASPDAQAAKQDDDDDAFEDARSEQQSTPRSPSFPKQSATQEPVKPQDAKPEANKSEDAKPEDVKPVEVKPVDAKPEDIKPKAVKPENAKSEAVKPEATKPEASTPVETSEPLKHATTDPSSPAATEPSKPPLEKVNSEKTIDAEPHVEPQPPVQSNDVKSNSDTPVNASHKREASEVVADPKPGVSEFSHQRVSFHEPEKVDKEDEWQEMPAYARYDMYDDDDRLVAKEFNADEEEKYGYGNLGGAGKGYTRVLLDDDAESATSMDENTNYLFKQVNGTSAVEEDEGRDAVSQMQATKDLLTEGQRIAYVGVVRLEVANMVNEEENLEKTRGTKKATAMAAEAMKMWGQKMMIRVYRHMDISEAEQIMIEQLAEHGVIPADLTPALTMNSRVHNPMADDKTSTRSSVSSPGLRSPMEEQPAQAPPPYEARHGEELSDVKTPSQMPTTEKIDIDLRWTILCDLFLVLIADSIYDARSRVLLERVGKSLDITWIDICRFEKKVTDALEMQQAAEKENWNEDEHMETRRKEALKRRYVMMGLATVGGGLVIGLSAGLLAPVIGAGLATGLTAIGVTGTSSFLGGVGGAAIITSGAAASGSVIGGRAAGRRTGAVKTFEYRPLHNNKRVNLIVTISGWLTGNVDDVRLPFSTVDPVMGDIYSVLWEPEMLRSIGDTMNILATEALTQGLQQVLASTILAGLMSALQLPIILTKLSYLIDNPWAVSLDRAWAAGKILADSLLERNLGTRPITLVGYSIGARVIFSCLLELCKKGAFGIVQNVYMFGSPIVVKKDEYLKARSVVSGRFVNAYNRNDWILGYLFRLTNGGVRRVAGLAAVEGCPFVENMDVTDMVVGHMDYRTQMPSLLMKCGWSVESEEFIEIEDPDPDNHAERQRELINEIEEARKKLEEEGKASTKSNRFSIFGRRKKLEKQEWEIYEDTLGKSGKTDGKGDGKAGEVEKGESANQGVLFDVDAIRAEIIKDARYGDGDPEEIQVREIKSTLPPMKLNFSSLPTSPTPPASRSADNLTARELYETRISREPSPSYTGHGRPLAYPEERYEDDIQMTFDTSFDDSPRRPAVPPKDTDELALPPSRPEFKPSHTMPAMTLHDPWGDPDDAEFGKEKEISMTFA</sequence>
<keyword evidence="6" id="KW-0175">Coiled coil</keyword>
<feature type="region of interest" description="Disordered" evidence="7">
    <location>
        <begin position="1003"/>
        <end position="1024"/>
    </location>
</feature>
<feature type="coiled-coil region" evidence="6">
    <location>
        <begin position="952"/>
        <end position="979"/>
    </location>
</feature>
<feature type="compositionally biased region" description="Basic and acidic residues" evidence="7">
    <location>
        <begin position="197"/>
        <end position="213"/>
    </location>
</feature>
<feature type="transmembrane region" description="Helical" evidence="8">
    <location>
        <begin position="600"/>
        <end position="624"/>
    </location>
</feature>
<feature type="compositionally biased region" description="Basic and acidic residues" evidence="7">
    <location>
        <begin position="260"/>
        <end position="269"/>
    </location>
</feature>
<dbReference type="Proteomes" id="UP000738349">
    <property type="component" value="Unassembled WGS sequence"/>
</dbReference>
<protein>
    <recommendedName>
        <fullName evidence="11">DUF726-domain-containing protein</fullName>
    </recommendedName>
</protein>
<feature type="compositionally biased region" description="Basic and acidic residues" evidence="7">
    <location>
        <begin position="1181"/>
        <end position="1193"/>
    </location>
</feature>
<dbReference type="InterPro" id="IPR029058">
    <property type="entry name" value="AB_hydrolase_fold"/>
</dbReference>
<feature type="transmembrane region" description="Helical" evidence="8">
    <location>
        <begin position="644"/>
        <end position="665"/>
    </location>
</feature>
<name>A0A9P9FNY6_9HYPO</name>
<dbReference type="Pfam" id="PF05277">
    <property type="entry name" value="DUF726"/>
    <property type="match status" value="1"/>
</dbReference>
<evidence type="ECO:0000256" key="5">
    <source>
        <dbReference type="ARBA" id="ARBA00023136"/>
    </source>
</evidence>
<dbReference type="OrthoDB" id="277931at2759"/>
<gene>
    <name evidence="9" type="ORF">EDB81DRAFT_776862</name>
</gene>
<feature type="compositionally biased region" description="Basic and acidic residues" evidence="7">
    <location>
        <begin position="110"/>
        <end position="165"/>
    </location>
</feature>
<keyword evidence="5 8" id="KW-0472">Membrane</keyword>
<accession>A0A9P9FNY6</accession>
<keyword evidence="3 8" id="KW-0812">Transmembrane</keyword>
<feature type="compositionally biased region" description="Polar residues" evidence="7">
    <location>
        <begin position="37"/>
        <end position="58"/>
    </location>
</feature>
<evidence type="ECO:0000313" key="9">
    <source>
        <dbReference type="EMBL" id="KAH7170851.1"/>
    </source>
</evidence>
<feature type="compositionally biased region" description="Low complexity" evidence="7">
    <location>
        <begin position="26"/>
        <end position="35"/>
    </location>
</feature>
<comment type="subcellular location">
    <subcellularLocation>
        <location evidence="1">Membrane</location>
        <topology evidence="1">Multi-pass membrane protein</topology>
    </subcellularLocation>
</comment>
<feature type="compositionally biased region" description="Polar residues" evidence="7">
    <location>
        <begin position="219"/>
        <end position="233"/>
    </location>
</feature>
<keyword evidence="4 8" id="KW-1133">Transmembrane helix</keyword>
<evidence type="ECO:0008006" key="11">
    <source>
        <dbReference type="Google" id="ProtNLM"/>
    </source>
</evidence>
<comment type="similarity">
    <text evidence="2">Belongs to the TMCO4 family.</text>
</comment>
<dbReference type="GO" id="GO:0016020">
    <property type="term" value="C:membrane"/>
    <property type="evidence" value="ECO:0007669"/>
    <property type="project" value="UniProtKB-SubCell"/>
</dbReference>
<dbReference type="AlphaFoldDB" id="A0A9P9FNY6"/>
<evidence type="ECO:0000256" key="3">
    <source>
        <dbReference type="ARBA" id="ARBA00022692"/>
    </source>
</evidence>
<comment type="caution">
    <text evidence="9">The sequence shown here is derived from an EMBL/GenBank/DDBJ whole genome shotgun (WGS) entry which is preliminary data.</text>
</comment>
<evidence type="ECO:0000313" key="10">
    <source>
        <dbReference type="Proteomes" id="UP000738349"/>
    </source>
</evidence>
<organism evidence="9 10">
    <name type="scientific">Dactylonectria macrodidyma</name>
    <dbReference type="NCBI Taxonomy" id="307937"/>
    <lineage>
        <taxon>Eukaryota</taxon>
        <taxon>Fungi</taxon>
        <taxon>Dikarya</taxon>
        <taxon>Ascomycota</taxon>
        <taxon>Pezizomycotina</taxon>
        <taxon>Sordariomycetes</taxon>
        <taxon>Hypocreomycetidae</taxon>
        <taxon>Hypocreales</taxon>
        <taxon>Nectriaceae</taxon>
        <taxon>Dactylonectria</taxon>
    </lineage>
</organism>
<dbReference type="EMBL" id="JAGMUV010000002">
    <property type="protein sequence ID" value="KAH7170851.1"/>
    <property type="molecule type" value="Genomic_DNA"/>
</dbReference>
<evidence type="ECO:0000256" key="8">
    <source>
        <dbReference type="SAM" id="Phobius"/>
    </source>
</evidence>
<dbReference type="InterPro" id="IPR007941">
    <property type="entry name" value="DUF726"/>
</dbReference>
<keyword evidence="10" id="KW-1185">Reference proteome</keyword>
<evidence type="ECO:0000256" key="7">
    <source>
        <dbReference type="SAM" id="MobiDB-lite"/>
    </source>
</evidence>
<evidence type="ECO:0000256" key="4">
    <source>
        <dbReference type="ARBA" id="ARBA00022989"/>
    </source>
</evidence>
<feature type="compositionally biased region" description="Basic and acidic residues" evidence="7">
    <location>
        <begin position="494"/>
        <end position="503"/>
    </location>
</feature>
<reference evidence="9" key="1">
    <citation type="journal article" date="2021" name="Nat. Commun.">
        <title>Genetic determinants of endophytism in the Arabidopsis root mycobiome.</title>
        <authorList>
            <person name="Mesny F."/>
            <person name="Miyauchi S."/>
            <person name="Thiergart T."/>
            <person name="Pickel B."/>
            <person name="Atanasova L."/>
            <person name="Karlsson M."/>
            <person name="Huettel B."/>
            <person name="Barry K.W."/>
            <person name="Haridas S."/>
            <person name="Chen C."/>
            <person name="Bauer D."/>
            <person name="Andreopoulos W."/>
            <person name="Pangilinan J."/>
            <person name="LaButti K."/>
            <person name="Riley R."/>
            <person name="Lipzen A."/>
            <person name="Clum A."/>
            <person name="Drula E."/>
            <person name="Henrissat B."/>
            <person name="Kohler A."/>
            <person name="Grigoriev I.V."/>
            <person name="Martin F.M."/>
            <person name="Hacquard S."/>
        </authorList>
    </citation>
    <scope>NUCLEOTIDE SEQUENCE</scope>
    <source>
        <strain evidence="9">MPI-CAGE-AT-0147</strain>
    </source>
</reference>
<proteinExistence type="inferred from homology"/>
<feature type="region of interest" description="Disordered" evidence="7">
    <location>
        <begin position="1126"/>
        <end position="1193"/>
    </location>
</feature>